<accession>A0A432ZU19</accession>
<organism evidence="15 16">
    <name type="scientific">Idiomarina tyrosinivorans</name>
    <dbReference type="NCBI Taxonomy" id="1445662"/>
    <lineage>
        <taxon>Bacteria</taxon>
        <taxon>Pseudomonadati</taxon>
        <taxon>Pseudomonadota</taxon>
        <taxon>Gammaproteobacteria</taxon>
        <taxon>Alteromonadales</taxon>
        <taxon>Idiomarinaceae</taxon>
        <taxon>Idiomarina</taxon>
    </lineage>
</organism>
<evidence type="ECO:0000256" key="10">
    <source>
        <dbReference type="ARBA" id="ARBA00051291"/>
    </source>
</evidence>
<dbReference type="PROSITE" id="PS51379">
    <property type="entry name" value="4FE4S_FER_2"/>
    <property type="match status" value="1"/>
</dbReference>
<gene>
    <name evidence="15" type="ORF">CWI84_00815</name>
</gene>
<dbReference type="PANTHER" id="PTHR11748">
    <property type="entry name" value="D-LACTATE DEHYDROGENASE"/>
    <property type="match status" value="1"/>
</dbReference>
<evidence type="ECO:0000256" key="2">
    <source>
        <dbReference type="ARBA" id="ARBA00022485"/>
    </source>
</evidence>
<proteinExistence type="inferred from homology"/>
<dbReference type="EC" id="1.1.99.39" evidence="9"/>
<comment type="caution">
    <text evidence="15">The sequence shown here is derived from an EMBL/GenBank/DDBJ whole genome shotgun (WGS) entry which is preliminary data.</text>
</comment>
<keyword evidence="3" id="KW-0285">Flavoprotein</keyword>
<keyword evidence="7" id="KW-0408">Iron</keyword>
<dbReference type="InterPro" id="IPR017896">
    <property type="entry name" value="4Fe4S_Fe-S-bd"/>
</dbReference>
<dbReference type="PROSITE" id="PS00198">
    <property type="entry name" value="4FE4S_FER_1"/>
    <property type="match status" value="1"/>
</dbReference>
<evidence type="ECO:0000256" key="4">
    <source>
        <dbReference type="ARBA" id="ARBA00022723"/>
    </source>
</evidence>
<feature type="domain" description="4Fe-4S ferredoxin-type" evidence="13">
    <location>
        <begin position="654"/>
        <end position="685"/>
    </location>
</feature>
<dbReference type="GO" id="GO:0071949">
    <property type="term" value="F:FAD binding"/>
    <property type="evidence" value="ECO:0007669"/>
    <property type="project" value="InterPro"/>
</dbReference>
<dbReference type="FunFam" id="3.30.70.2740:FF:000003">
    <property type="entry name" value="Oxidoreductase, FAD-binding, putative"/>
    <property type="match status" value="1"/>
</dbReference>
<comment type="cofactor">
    <cofactor evidence="1">
        <name>FAD</name>
        <dbReference type="ChEBI" id="CHEBI:57692"/>
    </cofactor>
</comment>
<sequence>MSQLPRIAVEQTQQALYQEFLTELHHSGFSGEIESAYGKRLIAATDNSVYQQLPQAIVYPTNAEDVSKVGALLAESRFETIKTSPRGGGTGTNGQSLTSGIVVDLSRHMNRVLEINVEEGWVRVEAGLVKDQLNDALRPHGFFFSPDLSTSNRATLGGMINTDASGQGSLVYGKTSDHVLGLTTVTVGGDVLETAPVSLQQAQQHAQQTTKLGRIYQQVLASCVEHRQAIEAKFPPLNRFLTGYDLAHAYDPAQQSIDVSRLITGSEGTLGFVVEAKLNITPIPNQRVLVNVKYLDFQAALRHAPFLVKANATSVETIDSNVLNLAKQDIIWHSVEPHLSEVDGQTMNGINMVEFTGVDKAEIDAKVNALTAELDKQAKTQQQGVIGYQICADLESIQTIYAMRKKAVGLLGATKGRRKPVAFAEDTAVPPEQLADYILEFRQLLDDQQLHYGMFGHVDAGVLHVRPALDLTEPEDEKLLRTISDQVAALTQKYGGLMWGEHGKGYRSEYAENFFGEQLFTELRKIKAVFDPNNQVNPGKICTPLNSAETLVSVDDTKRGYYDRQIPIQLRDDYSNAMSCNGNGLCFNYDPRSPMCPSYRVSGDRRFSPKGRATLMREWLRLTNANGYDASGWPLQNSKTAVTAPDKGDDDFNHEVKEAMDTCLACKACTNQCPVNVDVPTFRAKFLAHYHSRYKRPLKDFLVKSVEQTAPLMAKFPKLSNALTHNPLSKAVMRHVFGYVDAPKLSVPNLQQRWQRRGFAELDVEAIEQLGTEEHGRLVVVVQDPFTSFYEAEVVESFAVLANKLGFTPVLLPFKGNGKAQHVKGFLHEFKETAERVAKSLRRIHQLGVAMVGVDASTVLCYRDEYRQVLSAEQANFHVATVDEWLNDAVKGREPETAFHRQYQLLSHCTEQSLTPGSSKQWQTIFAAFGLSLTVVKTGCCGMAGTYGHEQQNQTNSHALFAMSWQQPIDQYGASGVVATGFSCRSQVKRIEKKRVKHPLEILAETAR</sequence>
<dbReference type="Pfam" id="PF01565">
    <property type="entry name" value="FAD_binding_4"/>
    <property type="match status" value="1"/>
</dbReference>
<evidence type="ECO:0000256" key="1">
    <source>
        <dbReference type="ARBA" id="ARBA00001974"/>
    </source>
</evidence>
<dbReference type="SUPFAM" id="SSF55103">
    <property type="entry name" value="FAD-linked oxidases, C-terminal domain"/>
    <property type="match status" value="1"/>
</dbReference>
<dbReference type="InterPro" id="IPR016169">
    <property type="entry name" value="FAD-bd_PCMH_sub2"/>
</dbReference>
<dbReference type="Gene3D" id="3.30.465.10">
    <property type="match status" value="1"/>
</dbReference>
<dbReference type="PANTHER" id="PTHR11748:SF119">
    <property type="entry name" value="D-2-HYDROXYGLUTARATE DEHYDROGENASE"/>
    <property type="match status" value="1"/>
</dbReference>
<keyword evidence="16" id="KW-1185">Reference proteome</keyword>
<dbReference type="InterPro" id="IPR006094">
    <property type="entry name" value="Oxid_FAD_bind_N"/>
</dbReference>
<comment type="catalytic activity">
    <reaction evidence="10">
        <text>(R)-2-hydroxyglutarate + A = 2-oxoglutarate + AH2</text>
        <dbReference type="Rhea" id="RHEA:38295"/>
        <dbReference type="ChEBI" id="CHEBI:13193"/>
        <dbReference type="ChEBI" id="CHEBI:15801"/>
        <dbReference type="ChEBI" id="CHEBI:16810"/>
        <dbReference type="ChEBI" id="CHEBI:17499"/>
        <dbReference type="EC" id="1.1.99.39"/>
    </reaction>
    <physiologicalReaction direction="left-to-right" evidence="10">
        <dbReference type="Rhea" id="RHEA:38296"/>
    </physiologicalReaction>
</comment>
<keyword evidence="5" id="KW-0274">FAD</keyword>
<dbReference type="InterPro" id="IPR004113">
    <property type="entry name" value="FAD-bd_oxidored_4_C"/>
</dbReference>
<protein>
    <recommendedName>
        <fullName evidence="12">D-2-hydroxyglutarate dehydrogenase</fullName>
        <ecNumber evidence="9">1.1.99.39</ecNumber>
    </recommendedName>
</protein>
<keyword evidence="4" id="KW-0479">Metal-binding</keyword>
<keyword evidence="6" id="KW-0560">Oxidoreductase</keyword>
<evidence type="ECO:0000256" key="3">
    <source>
        <dbReference type="ARBA" id="ARBA00022630"/>
    </source>
</evidence>
<comment type="similarity">
    <text evidence="11">In the N-terminal section; belongs to the FAD-binding oxidoreductase/transferase type 4 family.</text>
</comment>
<evidence type="ECO:0000256" key="11">
    <source>
        <dbReference type="ARBA" id="ARBA00060924"/>
    </source>
</evidence>
<dbReference type="GO" id="GO:0008720">
    <property type="term" value="F:D-lactate dehydrogenase (NAD+) activity"/>
    <property type="evidence" value="ECO:0007669"/>
    <property type="project" value="TreeGrafter"/>
</dbReference>
<dbReference type="EMBL" id="PIQH01000001">
    <property type="protein sequence ID" value="RUO81332.1"/>
    <property type="molecule type" value="Genomic_DNA"/>
</dbReference>
<dbReference type="RefSeq" id="WP_126840677.1">
    <property type="nucleotide sequence ID" value="NZ_PIQH01000001.1"/>
</dbReference>
<dbReference type="InterPro" id="IPR016164">
    <property type="entry name" value="FAD-linked_Oxase-like_C"/>
</dbReference>
<evidence type="ECO:0000313" key="16">
    <source>
        <dbReference type="Proteomes" id="UP000287996"/>
    </source>
</evidence>
<dbReference type="InterPro" id="IPR036318">
    <property type="entry name" value="FAD-bd_PCMH-like_sf"/>
</dbReference>
<dbReference type="GO" id="GO:0051539">
    <property type="term" value="F:4 iron, 4 sulfur cluster binding"/>
    <property type="evidence" value="ECO:0007669"/>
    <property type="project" value="UniProtKB-KW"/>
</dbReference>
<evidence type="ECO:0000256" key="6">
    <source>
        <dbReference type="ARBA" id="ARBA00023002"/>
    </source>
</evidence>
<dbReference type="Gene3D" id="3.30.70.2740">
    <property type="match status" value="1"/>
</dbReference>
<evidence type="ECO:0000256" key="5">
    <source>
        <dbReference type="ARBA" id="ARBA00022827"/>
    </source>
</evidence>
<name>A0A432ZU19_9GAMM</name>
<evidence type="ECO:0000256" key="8">
    <source>
        <dbReference type="ARBA" id="ARBA00023014"/>
    </source>
</evidence>
<dbReference type="InterPro" id="IPR016166">
    <property type="entry name" value="FAD-bd_PCMH"/>
</dbReference>
<dbReference type="GO" id="GO:1903457">
    <property type="term" value="P:lactate catabolic process"/>
    <property type="evidence" value="ECO:0007669"/>
    <property type="project" value="TreeGrafter"/>
</dbReference>
<evidence type="ECO:0000259" key="14">
    <source>
        <dbReference type="PROSITE" id="PS51387"/>
    </source>
</evidence>
<dbReference type="Pfam" id="PF13183">
    <property type="entry name" value="Fer4_8"/>
    <property type="match status" value="1"/>
</dbReference>
<evidence type="ECO:0000256" key="9">
    <source>
        <dbReference type="ARBA" id="ARBA00039003"/>
    </source>
</evidence>
<dbReference type="AlphaFoldDB" id="A0A432ZU19"/>
<dbReference type="InterPro" id="IPR009051">
    <property type="entry name" value="Helical_ferredxn"/>
</dbReference>
<dbReference type="GO" id="GO:0051990">
    <property type="term" value="F:(R)-2-hydroxyglutarate dehydrogenase activity"/>
    <property type="evidence" value="ECO:0007669"/>
    <property type="project" value="UniProtKB-EC"/>
</dbReference>
<dbReference type="Proteomes" id="UP000287996">
    <property type="component" value="Unassembled WGS sequence"/>
</dbReference>
<dbReference type="PROSITE" id="PS51387">
    <property type="entry name" value="FAD_PCMH"/>
    <property type="match status" value="1"/>
</dbReference>
<evidence type="ECO:0000313" key="15">
    <source>
        <dbReference type="EMBL" id="RUO81332.1"/>
    </source>
</evidence>
<feature type="domain" description="FAD-binding PCMH-type" evidence="14">
    <location>
        <begin position="50"/>
        <end position="283"/>
    </location>
</feature>
<dbReference type="InterPro" id="IPR017900">
    <property type="entry name" value="4Fe4S_Fe_S_CS"/>
</dbReference>
<dbReference type="SUPFAM" id="SSF46548">
    <property type="entry name" value="alpha-helical ferredoxin"/>
    <property type="match status" value="1"/>
</dbReference>
<evidence type="ECO:0000259" key="13">
    <source>
        <dbReference type="PROSITE" id="PS51379"/>
    </source>
</evidence>
<dbReference type="GO" id="GO:0046872">
    <property type="term" value="F:metal ion binding"/>
    <property type="evidence" value="ECO:0007669"/>
    <property type="project" value="UniProtKB-KW"/>
</dbReference>
<dbReference type="Pfam" id="PF02913">
    <property type="entry name" value="FAD-oxidase_C"/>
    <property type="match status" value="1"/>
</dbReference>
<reference evidence="15 16" key="1">
    <citation type="journal article" date="2011" name="Front. Microbiol.">
        <title>Genomic signatures of strain selection and enhancement in Bacillus atrophaeus var. globigii, a historical biowarfare simulant.</title>
        <authorList>
            <person name="Gibbons H.S."/>
            <person name="Broomall S.M."/>
            <person name="McNew L.A."/>
            <person name="Daligault H."/>
            <person name="Chapman C."/>
            <person name="Bruce D."/>
            <person name="Karavis M."/>
            <person name="Krepps M."/>
            <person name="McGregor P.A."/>
            <person name="Hong C."/>
            <person name="Park K.H."/>
            <person name="Akmal A."/>
            <person name="Feldman A."/>
            <person name="Lin J.S."/>
            <person name="Chang W.E."/>
            <person name="Higgs B.W."/>
            <person name="Demirev P."/>
            <person name="Lindquist J."/>
            <person name="Liem A."/>
            <person name="Fochler E."/>
            <person name="Read T.D."/>
            <person name="Tapia R."/>
            <person name="Johnson S."/>
            <person name="Bishop-Lilly K.A."/>
            <person name="Detter C."/>
            <person name="Han C."/>
            <person name="Sozhamannan S."/>
            <person name="Rosenzweig C.N."/>
            <person name="Skowronski E.W."/>
        </authorList>
    </citation>
    <scope>NUCLEOTIDE SEQUENCE [LARGE SCALE GENOMIC DNA]</scope>
    <source>
        <strain evidence="15 16">CC-PW-9</strain>
    </source>
</reference>
<evidence type="ECO:0000256" key="7">
    <source>
        <dbReference type="ARBA" id="ARBA00023004"/>
    </source>
</evidence>
<dbReference type="SUPFAM" id="SSF56176">
    <property type="entry name" value="FAD-binding/transporter-associated domain-like"/>
    <property type="match status" value="1"/>
</dbReference>
<dbReference type="Gene3D" id="1.10.1060.10">
    <property type="entry name" value="Alpha-helical ferredoxin"/>
    <property type="match status" value="1"/>
</dbReference>
<keyword evidence="2" id="KW-0004">4Fe-4S</keyword>
<dbReference type="GO" id="GO:0004458">
    <property type="term" value="F:D-lactate dehydrogenase (cytochrome) activity"/>
    <property type="evidence" value="ECO:0007669"/>
    <property type="project" value="TreeGrafter"/>
</dbReference>
<evidence type="ECO:0000256" key="12">
    <source>
        <dbReference type="ARBA" id="ARBA00067680"/>
    </source>
</evidence>
<keyword evidence="8" id="KW-0411">Iron-sulfur</keyword>
<dbReference type="OrthoDB" id="9811557at2"/>